<dbReference type="InterPro" id="IPR011712">
    <property type="entry name" value="Sig_transdc_His_kin_sub3_dim/P"/>
</dbReference>
<keyword evidence="9" id="KW-0472">Membrane</keyword>
<keyword evidence="14" id="KW-1185">Reference proteome</keyword>
<evidence type="ECO:0000256" key="8">
    <source>
        <dbReference type="ARBA" id="ARBA00023012"/>
    </source>
</evidence>
<evidence type="ECO:0000256" key="5">
    <source>
        <dbReference type="ARBA" id="ARBA00022741"/>
    </source>
</evidence>
<evidence type="ECO:0000256" key="3">
    <source>
        <dbReference type="ARBA" id="ARBA00022553"/>
    </source>
</evidence>
<feature type="transmembrane region" description="Helical" evidence="9">
    <location>
        <begin position="20"/>
        <end position="39"/>
    </location>
</feature>
<keyword evidence="9" id="KW-1133">Transmembrane helix</keyword>
<feature type="domain" description="DUF7134" evidence="12">
    <location>
        <begin position="6"/>
        <end position="120"/>
    </location>
</feature>
<dbReference type="Proteomes" id="UP000400924">
    <property type="component" value="Unassembled WGS sequence"/>
</dbReference>
<protein>
    <recommendedName>
        <fullName evidence="2">histidine kinase</fullName>
        <ecNumber evidence="2">2.7.13.3</ecNumber>
    </recommendedName>
</protein>
<accession>A0A5N8XML8</accession>
<dbReference type="RefSeq" id="WP_152774145.1">
    <property type="nucleotide sequence ID" value="NZ_VJZC01000233.1"/>
</dbReference>
<name>A0A5N8XML8_9ACTN</name>
<dbReference type="Gene3D" id="3.30.565.10">
    <property type="entry name" value="Histidine kinase-like ATPase, C-terminal domain"/>
    <property type="match status" value="1"/>
</dbReference>
<keyword evidence="7" id="KW-0067">ATP-binding</keyword>
<keyword evidence="3" id="KW-0597">Phosphoprotein</keyword>
<dbReference type="InterPro" id="IPR055558">
    <property type="entry name" value="DUF7134"/>
</dbReference>
<dbReference type="InterPro" id="IPR050482">
    <property type="entry name" value="Sensor_HK_TwoCompSys"/>
</dbReference>
<evidence type="ECO:0000313" key="14">
    <source>
        <dbReference type="Proteomes" id="UP000400924"/>
    </source>
</evidence>
<dbReference type="Pfam" id="PF23539">
    <property type="entry name" value="DUF7134"/>
    <property type="match status" value="1"/>
</dbReference>
<feature type="domain" description="Signal transduction histidine kinase subgroup 3 dimerisation and phosphoacceptor" evidence="11">
    <location>
        <begin position="189"/>
        <end position="254"/>
    </location>
</feature>
<evidence type="ECO:0000259" key="10">
    <source>
        <dbReference type="Pfam" id="PF02518"/>
    </source>
</evidence>
<dbReference type="OrthoDB" id="227596at2"/>
<dbReference type="InterPro" id="IPR003594">
    <property type="entry name" value="HATPase_dom"/>
</dbReference>
<evidence type="ECO:0000313" key="13">
    <source>
        <dbReference type="EMBL" id="MPY60682.1"/>
    </source>
</evidence>
<dbReference type="GO" id="GO:0046983">
    <property type="term" value="F:protein dimerization activity"/>
    <property type="evidence" value="ECO:0007669"/>
    <property type="project" value="InterPro"/>
</dbReference>
<reference evidence="13 14" key="1">
    <citation type="submission" date="2019-07" db="EMBL/GenBank/DDBJ databases">
        <title>New species of Amycolatopsis and Streptomyces.</title>
        <authorList>
            <person name="Duangmal K."/>
            <person name="Teo W.F.A."/>
            <person name="Lipun K."/>
        </authorList>
    </citation>
    <scope>NUCLEOTIDE SEQUENCE [LARGE SCALE GENOMIC DNA]</scope>
    <source>
        <strain evidence="13 14">NBRC 106415</strain>
    </source>
</reference>
<evidence type="ECO:0000259" key="11">
    <source>
        <dbReference type="Pfam" id="PF07730"/>
    </source>
</evidence>
<dbReference type="PANTHER" id="PTHR24421">
    <property type="entry name" value="NITRATE/NITRITE SENSOR PROTEIN NARX-RELATED"/>
    <property type="match status" value="1"/>
</dbReference>
<keyword evidence="4" id="KW-0808">Transferase</keyword>
<dbReference type="Gene3D" id="1.20.5.1930">
    <property type="match status" value="1"/>
</dbReference>
<evidence type="ECO:0000256" key="9">
    <source>
        <dbReference type="SAM" id="Phobius"/>
    </source>
</evidence>
<evidence type="ECO:0000256" key="2">
    <source>
        <dbReference type="ARBA" id="ARBA00012438"/>
    </source>
</evidence>
<keyword evidence="6 13" id="KW-0418">Kinase</keyword>
<gene>
    <name evidence="13" type="ORF">FNH08_27110</name>
</gene>
<dbReference type="InterPro" id="IPR036890">
    <property type="entry name" value="HATPase_C_sf"/>
</dbReference>
<dbReference type="CDD" id="cd16917">
    <property type="entry name" value="HATPase_UhpB-NarQ-NarX-like"/>
    <property type="match status" value="1"/>
</dbReference>
<feature type="domain" description="Histidine kinase/HSP90-like ATPase" evidence="10">
    <location>
        <begin position="302"/>
        <end position="391"/>
    </location>
</feature>
<comment type="caution">
    <text evidence="13">The sequence shown here is derived from an EMBL/GenBank/DDBJ whole genome shotgun (WGS) entry which is preliminary data.</text>
</comment>
<dbReference type="Pfam" id="PF07730">
    <property type="entry name" value="HisKA_3"/>
    <property type="match status" value="1"/>
</dbReference>
<evidence type="ECO:0000256" key="1">
    <source>
        <dbReference type="ARBA" id="ARBA00000085"/>
    </source>
</evidence>
<proteinExistence type="predicted"/>
<keyword evidence="5" id="KW-0547">Nucleotide-binding</keyword>
<dbReference type="EMBL" id="VJZC01000233">
    <property type="protein sequence ID" value="MPY60682.1"/>
    <property type="molecule type" value="Genomic_DNA"/>
</dbReference>
<organism evidence="13 14">
    <name type="scientific">Streptomyces spongiae</name>
    <dbReference type="NCBI Taxonomy" id="565072"/>
    <lineage>
        <taxon>Bacteria</taxon>
        <taxon>Bacillati</taxon>
        <taxon>Actinomycetota</taxon>
        <taxon>Actinomycetes</taxon>
        <taxon>Kitasatosporales</taxon>
        <taxon>Streptomycetaceae</taxon>
        <taxon>Streptomyces</taxon>
    </lineage>
</organism>
<keyword evidence="8" id="KW-0902">Two-component regulatory system</keyword>
<evidence type="ECO:0000256" key="4">
    <source>
        <dbReference type="ARBA" id="ARBA00022679"/>
    </source>
</evidence>
<dbReference type="SUPFAM" id="SSF55874">
    <property type="entry name" value="ATPase domain of HSP90 chaperone/DNA topoisomerase II/histidine kinase"/>
    <property type="match status" value="1"/>
</dbReference>
<dbReference type="EC" id="2.7.13.3" evidence="2"/>
<dbReference type="GO" id="GO:0005524">
    <property type="term" value="F:ATP binding"/>
    <property type="evidence" value="ECO:0007669"/>
    <property type="project" value="UniProtKB-KW"/>
</dbReference>
<comment type="catalytic activity">
    <reaction evidence="1">
        <text>ATP + protein L-histidine = ADP + protein N-phospho-L-histidine.</text>
        <dbReference type="EC" id="2.7.13.3"/>
    </reaction>
</comment>
<feature type="transmembrane region" description="Helical" evidence="9">
    <location>
        <begin position="45"/>
        <end position="63"/>
    </location>
</feature>
<dbReference type="AlphaFoldDB" id="A0A5N8XML8"/>
<dbReference type="PANTHER" id="PTHR24421:SF10">
    <property type="entry name" value="NITRATE_NITRITE SENSOR PROTEIN NARQ"/>
    <property type="match status" value="1"/>
</dbReference>
<evidence type="ECO:0000256" key="6">
    <source>
        <dbReference type="ARBA" id="ARBA00022777"/>
    </source>
</evidence>
<evidence type="ECO:0000256" key="7">
    <source>
        <dbReference type="ARBA" id="ARBA00022840"/>
    </source>
</evidence>
<keyword evidence="9" id="KW-0812">Transmembrane</keyword>
<feature type="transmembrane region" description="Helical" evidence="9">
    <location>
        <begin position="75"/>
        <end position="104"/>
    </location>
</feature>
<evidence type="ECO:0000259" key="12">
    <source>
        <dbReference type="Pfam" id="PF23539"/>
    </source>
</evidence>
<dbReference type="GO" id="GO:0016020">
    <property type="term" value="C:membrane"/>
    <property type="evidence" value="ECO:0007669"/>
    <property type="project" value="InterPro"/>
</dbReference>
<feature type="transmembrane region" description="Helical" evidence="9">
    <location>
        <begin position="110"/>
        <end position="129"/>
    </location>
</feature>
<dbReference type="GO" id="GO:0000155">
    <property type="term" value="F:phosphorelay sensor kinase activity"/>
    <property type="evidence" value="ECO:0007669"/>
    <property type="project" value="InterPro"/>
</dbReference>
<dbReference type="Pfam" id="PF02518">
    <property type="entry name" value="HATPase_c"/>
    <property type="match status" value="1"/>
</dbReference>
<sequence>MINRLREQLRDHPRIVDATVAAALFACSFPGSVITLPGHDLGVPWWPGVLLSGGCCVALLWRGRYPRTTVALTTAGAVALAALGYILTVLLLGPLMVALASLAARTNRRTANTFAATGITLLVGTALLVGPAEEPLVLKLIGPVAWLLLPTSLGTAARLRTAYLEAVRARAEHAERTREEEARHRVTEERMRIARDLHDVVAHHLVLATLQATTVARLMRSRPDDAERIVTELAGTTSSALRELRSTVGLLRHAGDAEHPLGPVPGLAGLSDLAASFHSAGLAVTVTTRGEPRPLSAGADLTAYRIVQEALTNVTKHASADSAEVRLAYSPDRLSITIRNGGTARPPSSPPPNGGYGLIGMRERAQSAGGRLRVGHRPEGGFEVVTELPLPPADISPEIELA</sequence>